<feature type="domain" description="Integrase catalytic" evidence="2">
    <location>
        <begin position="194"/>
        <end position="381"/>
    </location>
</feature>
<comment type="caution">
    <text evidence="3">The sequence shown here is derived from an EMBL/GenBank/DDBJ whole genome shotgun (WGS) entry which is preliminary data.</text>
</comment>
<gene>
    <name evidence="3" type="ORF">Tco_0821350</name>
</gene>
<dbReference type="PANTHER" id="PTHR42648:SF32">
    <property type="entry name" value="RIBONUCLEASE H-LIKE DOMAIN, GAG-PRE-INTEGRASE DOMAIN PROTEIN-RELATED"/>
    <property type="match status" value="1"/>
</dbReference>
<dbReference type="PROSITE" id="PS50994">
    <property type="entry name" value="INTEGRASE"/>
    <property type="match status" value="1"/>
</dbReference>
<dbReference type="Pfam" id="PF00665">
    <property type="entry name" value="rve"/>
    <property type="match status" value="1"/>
</dbReference>
<organism evidence="3 4">
    <name type="scientific">Tanacetum coccineum</name>
    <dbReference type="NCBI Taxonomy" id="301880"/>
    <lineage>
        <taxon>Eukaryota</taxon>
        <taxon>Viridiplantae</taxon>
        <taxon>Streptophyta</taxon>
        <taxon>Embryophyta</taxon>
        <taxon>Tracheophyta</taxon>
        <taxon>Spermatophyta</taxon>
        <taxon>Magnoliopsida</taxon>
        <taxon>eudicotyledons</taxon>
        <taxon>Gunneridae</taxon>
        <taxon>Pentapetalae</taxon>
        <taxon>asterids</taxon>
        <taxon>campanulids</taxon>
        <taxon>Asterales</taxon>
        <taxon>Asteraceae</taxon>
        <taxon>Asteroideae</taxon>
        <taxon>Anthemideae</taxon>
        <taxon>Anthemidinae</taxon>
        <taxon>Tanacetum</taxon>
    </lineage>
</organism>
<accession>A0ABQ5AG76</accession>
<dbReference type="InterPro" id="IPR012337">
    <property type="entry name" value="RNaseH-like_sf"/>
</dbReference>
<proteinExistence type="predicted"/>
<dbReference type="EMBL" id="BQNB010012175">
    <property type="protein sequence ID" value="GJT00181.1"/>
    <property type="molecule type" value="Genomic_DNA"/>
</dbReference>
<name>A0ABQ5AG76_9ASTR</name>
<evidence type="ECO:0000256" key="1">
    <source>
        <dbReference type="SAM" id="MobiDB-lite"/>
    </source>
</evidence>
<dbReference type="Proteomes" id="UP001151760">
    <property type="component" value="Unassembled WGS sequence"/>
</dbReference>
<feature type="compositionally biased region" description="Low complexity" evidence="1">
    <location>
        <begin position="499"/>
        <end position="512"/>
    </location>
</feature>
<dbReference type="Pfam" id="PF25597">
    <property type="entry name" value="SH3_retrovirus"/>
    <property type="match status" value="1"/>
</dbReference>
<dbReference type="InterPro" id="IPR039537">
    <property type="entry name" value="Retrotran_Ty1/copia-like"/>
</dbReference>
<feature type="region of interest" description="Disordered" evidence="1">
    <location>
        <begin position="497"/>
        <end position="522"/>
    </location>
</feature>
<dbReference type="Gene3D" id="3.30.420.10">
    <property type="entry name" value="Ribonuclease H-like superfamily/Ribonuclease H"/>
    <property type="match status" value="1"/>
</dbReference>
<protein>
    <submittedName>
        <fullName evidence="3">Retrovirus-related pol polyprotein from transposon TNT 1-94</fullName>
    </submittedName>
</protein>
<evidence type="ECO:0000259" key="2">
    <source>
        <dbReference type="PROSITE" id="PS50994"/>
    </source>
</evidence>
<keyword evidence="4" id="KW-1185">Reference proteome</keyword>
<reference evidence="3" key="2">
    <citation type="submission" date="2022-01" db="EMBL/GenBank/DDBJ databases">
        <authorList>
            <person name="Yamashiro T."/>
            <person name="Shiraishi A."/>
            <person name="Satake H."/>
            <person name="Nakayama K."/>
        </authorList>
    </citation>
    <scope>NUCLEOTIDE SEQUENCE</scope>
</reference>
<reference evidence="3" key="1">
    <citation type="journal article" date="2022" name="Int. J. Mol. Sci.">
        <title>Draft Genome of Tanacetum Coccineum: Genomic Comparison of Closely Related Tanacetum-Family Plants.</title>
        <authorList>
            <person name="Yamashiro T."/>
            <person name="Shiraishi A."/>
            <person name="Nakayama K."/>
            <person name="Satake H."/>
        </authorList>
    </citation>
    <scope>NUCLEOTIDE SEQUENCE</scope>
</reference>
<dbReference type="InterPro" id="IPR001584">
    <property type="entry name" value="Integrase_cat-core"/>
</dbReference>
<dbReference type="SUPFAM" id="SSF53098">
    <property type="entry name" value="Ribonuclease H-like"/>
    <property type="match status" value="1"/>
</dbReference>
<dbReference type="InterPro" id="IPR036397">
    <property type="entry name" value="RNaseH_sf"/>
</dbReference>
<dbReference type="InterPro" id="IPR057670">
    <property type="entry name" value="SH3_retrovirus"/>
</dbReference>
<evidence type="ECO:0000313" key="3">
    <source>
        <dbReference type="EMBL" id="GJT00181.1"/>
    </source>
</evidence>
<sequence>MREMIVNRNAKFAAFENEIHTLKLRLSKNMEENKTLTTTMDVWKKETKYKEDKYIEEIVDLKKQKKDLDNIVYKVGQSVQTMHMLTKPQVFYDENHKTALGYQKPFYLRKAQRIQPVLYDGTVLAKKHDVNSVIDSEETLILTEDGADLLTGSRDTNLYTLSLDDMLKSSPICLLSKASKTESWLWHRRKSKKHTHKPKSKNFIQEKLYLLHMDLCGLIRIESIDGKKYILVIVDDFSRFTWVKNLRSKNETPEFIIKFLKKVQVSLNATVRNICTDNGTEFGNQTLKTYYEDVRISHQTSVVRTPQQNDIVERRNQTLVEVARTMLIFSKAPKPDLKYFHVFGALCYPTNDRDDLGKLKPKADIEVFIGYSPTKKAYRIYNRRTRLIMETIHVDFDELTEMTFEQFGSGPELQLMTPRTISSGLVQNPSSSTPYASPTKKDWDILFQPMFDEYFQPSPSVVSRVLPVVALIPADTTGVKEQLQPAQFDNDLFQDILTSEPSSQESSSNVHPSNPPFEHLSK</sequence>
<evidence type="ECO:0000313" key="4">
    <source>
        <dbReference type="Proteomes" id="UP001151760"/>
    </source>
</evidence>
<dbReference type="PANTHER" id="PTHR42648">
    <property type="entry name" value="TRANSPOSASE, PUTATIVE-RELATED"/>
    <property type="match status" value="1"/>
</dbReference>